<organism evidence="1 2">
    <name type="scientific">Solirubrobacter phytolaccae</name>
    <dbReference type="NCBI Taxonomy" id="1404360"/>
    <lineage>
        <taxon>Bacteria</taxon>
        <taxon>Bacillati</taxon>
        <taxon>Actinomycetota</taxon>
        <taxon>Thermoleophilia</taxon>
        <taxon>Solirubrobacterales</taxon>
        <taxon>Solirubrobacteraceae</taxon>
        <taxon>Solirubrobacter</taxon>
    </lineage>
</organism>
<dbReference type="EMBL" id="JAPDDP010000035">
    <property type="protein sequence ID" value="MDA0182432.1"/>
    <property type="molecule type" value="Genomic_DNA"/>
</dbReference>
<gene>
    <name evidence="1" type="ORF">OJ997_19140</name>
</gene>
<dbReference type="RefSeq" id="WP_270026798.1">
    <property type="nucleotide sequence ID" value="NZ_JAPDDP010000035.1"/>
</dbReference>
<dbReference type="Pfam" id="PF13376">
    <property type="entry name" value="OmdA"/>
    <property type="match status" value="1"/>
</dbReference>
<reference evidence="1" key="1">
    <citation type="submission" date="2022-10" db="EMBL/GenBank/DDBJ databases">
        <title>The WGS of Solirubrobacter phytolaccae KCTC 29190.</title>
        <authorList>
            <person name="Jiang Z."/>
        </authorList>
    </citation>
    <scope>NUCLEOTIDE SEQUENCE</scope>
    <source>
        <strain evidence="1">KCTC 29190</strain>
    </source>
</reference>
<protein>
    <submittedName>
        <fullName evidence="1">YdeI/OmpD-associated family protein</fullName>
    </submittedName>
</protein>
<name>A0A9X3SGG8_9ACTN</name>
<evidence type="ECO:0000313" key="2">
    <source>
        <dbReference type="Proteomes" id="UP001147653"/>
    </source>
</evidence>
<accession>A0A9X3SGG8</accession>
<proteinExistence type="predicted"/>
<comment type="caution">
    <text evidence="1">The sequence shown here is derived from an EMBL/GenBank/DDBJ whole genome shotgun (WGS) entry which is preliminary data.</text>
</comment>
<dbReference type="Proteomes" id="UP001147653">
    <property type="component" value="Unassembled WGS sequence"/>
</dbReference>
<dbReference type="AlphaFoldDB" id="A0A9X3SGG8"/>
<keyword evidence="2" id="KW-1185">Reference proteome</keyword>
<evidence type="ECO:0000313" key="1">
    <source>
        <dbReference type="EMBL" id="MDA0182432.1"/>
    </source>
</evidence>
<sequence length="184" mass="20644">MEDRAFASREEWETWLDANHVSADGVWVLFPKKSTGLPTVDLVEAIEVALCFGWIDGQRKGLDETHYRQKFTPRRARSKWSQINVGRCEELVAAGRMRAAGHAEIDAAKADGRWDAAYAPPSKIEVPEDLRTAMAAAGVEARFAALKSQERYSILFQIHDAKRPETRARRIAKHVSALADDLEV</sequence>